<feature type="transmembrane region" description="Helical" evidence="6">
    <location>
        <begin position="287"/>
        <end position="305"/>
    </location>
</feature>
<dbReference type="GO" id="GO:0016020">
    <property type="term" value="C:membrane"/>
    <property type="evidence" value="ECO:0007669"/>
    <property type="project" value="UniProtKB-SubCell"/>
</dbReference>
<gene>
    <name evidence="7" type="ORF">MPDQ_001550</name>
</gene>
<evidence type="ECO:0000313" key="8">
    <source>
        <dbReference type="Proteomes" id="UP000319663"/>
    </source>
</evidence>
<dbReference type="Pfam" id="PF07690">
    <property type="entry name" value="MFS_1"/>
    <property type="match status" value="1"/>
</dbReference>
<keyword evidence="8" id="KW-1185">Reference proteome</keyword>
<keyword evidence="4 6" id="KW-0472">Membrane</keyword>
<evidence type="ECO:0000256" key="5">
    <source>
        <dbReference type="SAM" id="MobiDB-lite"/>
    </source>
</evidence>
<feature type="compositionally biased region" description="Basic and acidic residues" evidence="5">
    <location>
        <begin position="1"/>
        <end position="43"/>
    </location>
</feature>
<evidence type="ECO:0000256" key="4">
    <source>
        <dbReference type="ARBA" id="ARBA00023136"/>
    </source>
</evidence>
<dbReference type="InterPro" id="IPR011701">
    <property type="entry name" value="MFS"/>
</dbReference>
<dbReference type="PANTHER" id="PTHR23502">
    <property type="entry name" value="MAJOR FACILITATOR SUPERFAMILY"/>
    <property type="match status" value="1"/>
</dbReference>
<dbReference type="Proteomes" id="UP000319663">
    <property type="component" value="Unassembled WGS sequence"/>
</dbReference>
<keyword evidence="2 6" id="KW-0812">Transmembrane</keyword>
<dbReference type="AlphaFoldDB" id="A0A507QR50"/>
<dbReference type="STRING" id="5098.A0A507QR50"/>
<evidence type="ECO:0000256" key="1">
    <source>
        <dbReference type="ARBA" id="ARBA00004141"/>
    </source>
</evidence>
<proteinExistence type="predicted"/>
<accession>A0A507QR50</accession>
<evidence type="ECO:0000256" key="6">
    <source>
        <dbReference type="SAM" id="Phobius"/>
    </source>
</evidence>
<reference evidence="7 8" key="1">
    <citation type="submission" date="2019-06" db="EMBL/GenBank/DDBJ databases">
        <title>Wine fermentation using esterase from Monascus purpureus.</title>
        <authorList>
            <person name="Geng C."/>
            <person name="Zhang Y."/>
        </authorList>
    </citation>
    <scope>NUCLEOTIDE SEQUENCE [LARGE SCALE GENOMIC DNA]</scope>
    <source>
        <strain evidence="7">HQ1</strain>
    </source>
</reference>
<protein>
    <recommendedName>
        <fullName evidence="9">Major facilitator superfamily (MFS) profile domain-containing protein</fullName>
    </recommendedName>
</protein>
<dbReference type="InterPro" id="IPR036259">
    <property type="entry name" value="MFS_trans_sf"/>
</dbReference>
<feature type="transmembrane region" description="Helical" evidence="6">
    <location>
        <begin position="198"/>
        <end position="220"/>
    </location>
</feature>
<feature type="transmembrane region" description="Helical" evidence="6">
    <location>
        <begin position="109"/>
        <end position="128"/>
    </location>
</feature>
<keyword evidence="3 6" id="KW-1133">Transmembrane helix</keyword>
<comment type="caution">
    <text evidence="7">The sequence shown here is derived from an EMBL/GenBank/DDBJ whole genome shotgun (WGS) entry which is preliminary data.</text>
</comment>
<evidence type="ECO:0008006" key="9">
    <source>
        <dbReference type="Google" id="ProtNLM"/>
    </source>
</evidence>
<evidence type="ECO:0000313" key="7">
    <source>
        <dbReference type="EMBL" id="TQB69685.1"/>
    </source>
</evidence>
<dbReference type="SUPFAM" id="SSF103473">
    <property type="entry name" value="MFS general substrate transporter"/>
    <property type="match status" value="1"/>
</dbReference>
<name>A0A507QR50_MONPU</name>
<feature type="region of interest" description="Disordered" evidence="5">
    <location>
        <begin position="1"/>
        <end position="64"/>
    </location>
</feature>
<dbReference type="EMBL" id="VIFY01000141">
    <property type="protein sequence ID" value="TQB69685.1"/>
    <property type="molecule type" value="Genomic_DNA"/>
</dbReference>
<sequence>MDGEFESKTPSDIELGRDAPGEGQEGHETGGFEKGSFKETERGPDDEDVGDLAGEQYPVTDPNKGIGLAKGHKIEIHGQGLSQHFDHSRPVVGQHFRTWLRRKSPCSPALLYVLLTLAFSWVIGRAIAPISSERNLWTPAGNQQCFMTLWQIGCALAPNMASIIVFRLLGGIGGSACLTIGGGIIADLFPIHEHGLGNAVFASGPVLGPAIGPIIGGLIAYRTSRRWTCWVLLCACGAVTAGNILSAETNPSVLISRKAAKLRKELNRSDLISRTTLARTRRQSGNGQFYSMVLHGIIGSISIMIG</sequence>
<evidence type="ECO:0000256" key="2">
    <source>
        <dbReference type="ARBA" id="ARBA00022692"/>
    </source>
</evidence>
<dbReference type="Gene3D" id="1.20.1720.10">
    <property type="entry name" value="Multidrug resistance protein D"/>
    <property type="match status" value="1"/>
</dbReference>
<dbReference type="GO" id="GO:0022857">
    <property type="term" value="F:transmembrane transporter activity"/>
    <property type="evidence" value="ECO:0007669"/>
    <property type="project" value="InterPro"/>
</dbReference>
<organism evidence="7 8">
    <name type="scientific">Monascus purpureus</name>
    <name type="common">Red mold</name>
    <name type="synonym">Monascus anka</name>
    <dbReference type="NCBI Taxonomy" id="5098"/>
    <lineage>
        <taxon>Eukaryota</taxon>
        <taxon>Fungi</taxon>
        <taxon>Dikarya</taxon>
        <taxon>Ascomycota</taxon>
        <taxon>Pezizomycotina</taxon>
        <taxon>Eurotiomycetes</taxon>
        <taxon>Eurotiomycetidae</taxon>
        <taxon>Eurotiales</taxon>
        <taxon>Aspergillaceae</taxon>
        <taxon>Monascus</taxon>
    </lineage>
</organism>
<comment type="subcellular location">
    <subcellularLocation>
        <location evidence="1">Membrane</location>
        <topology evidence="1">Multi-pass membrane protein</topology>
    </subcellularLocation>
</comment>
<dbReference type="PANTHER" id="PTHR23502:SF33">
    <property type="entry name" value="MAJOR FACILITATOR SUPERFAMILY (MFS) PROFILE DOMAIN-CONTAINING PROTEIN-RELATED"/>
    <property type="match status" value="1"/>
</dbReference>
<evidence type="ECO:0000256" key="3">
    <source>
        <dbReference type="ARBA" id="ARBA00022989"/>
    </source>
</evidence>